<evidence type="ECO:0000256" key="2">
    <source>
        <dbReference type="ARBA" id="ARBA00010082"/>
    </source>
</evidence>
<feature type="region of interest" description="Disordered" evidence="7">
    <location>
        <begin position="95"/>
        <end position="115"/>
    </location>
</feature>
<evidence type="ECO:0000313" key="9">
    <source>
        <dbReference type="EMBL" id="PCH40928.1"/>
    </source>
</evidence>
<dbReference type="Gene3D" id="1.10.10.2570">
    <property type="match status" value="1"/>
</dbReference>
<evidence type="ECO:0000256" key="7">
    <source>
        <dbReference type="SAM" id="MobiDB-lite"/>
    </source>
</evidence>
<keyword evidence="10" id="KW-1185">Reference proteome</keyword>
<feature type="compositionally biased region" description="Low complexity" evidence="7">
    <location>
        <begin position="197"/>
        <end position="206"/>
    </location>
</feature>
<evidence type="ECO:0000256" key="6">
    <source>
        <dbReference type="ARBA" id="ARBA00023006"/>
    </source>
</evidence>
<accession>A0A2H3JSZ8</accession>
<dbReference type="InterPro" id="IPR039362">
    <property type="entry name" value="ATG29_sf"/>
</dbReference>
<comment type="similarity">
    <text evidence="2">Belongs to the ATG29 family.</text>
</comment>
<dbReference type="PANTHER" id="PTHR40012">
    <property type="entry name" value="AUTOPHAGY-RELATED PROTEIN 29"/>
    <property type="match status" value="1"/>
</dbReference>
<feature type="compositionally biased region" description="Low complexity" evidence="7">
    <location>
        <begin position="443"/>
        <end position="467"/>
    </location>
</feature>
<dbReference type="AlphaFoldDB" id="A0A2H3JSZ8"/>
<dbReference type="GO" id="GO:0015031">
    <property type="term" value="P:protein transport"/>
    <property type="evidence" value="ECO:0007669"/>
    <property type="project" value="UniProtKB-KW"/>
</dbReference>
<feature type="compositionally biased region" description="Low complexity" evidence="7">
    <location>
        <begin position="311"/>
        <end position="342"/>
    </location>
</feature>
<evidence type="ECO:0000256" key="4">
    <source>
        <dbReference type="ARBA" id="ARBA00022448"/>
    </source>
</evidence>
<dbReference type="OMA" id="WNASKDQ"/>
<feature type="compositionally biased region" description="Polar residues" evidence="7">
    <location>
        <begin position="428"/>
        <end position="442"/>
    </location>
</feature>
<dbReference type="PANTHER" id="PTHR40012:SF1">
    <property type="entry name" value="AUTOPHAGY-RELATED PROTEIN 29"/>
    <property type="match status" value="1"/>
</dbReference>
<dbReference type="STRING" id="742152.A0A2H3JSZ8"/>
<dbReference type="OrthoDB" id="21072at2759"/>
<comment type="subcellular location">
    <subcellularLocation>
        <location evidence="1">Preautophagosomal structure</location>
    </subcellularLocation>
</comment>
<name>A0A2H3JSZ8_WOLCO</name>
<feature type="region of interest" description="Disordered" evidence="7">
    <location>
        <begin position="129"/>
        <end position="492"/>
    </location>
</feature>
<reference evidence="9 10" key="1">
    <citation type="journal article" date="2012" name="Science">
        <title>The Paleozoic origin of enzymatic lignin decomposition reconstructed from 31 fungal genomes.</title>
        <authorList>
            <person name="Floudas D."/>
            <person name="Binder M."/>
            <person name="Riley R."/>
            <person name="Barry K."/>
            <person name="Blanchette R.A."/>
            <person name="Henrissat B."/>
            <person name="Martinez A.T."/>
            <person name="Otillar R."/>
            <person name="Spatafora J.W."/>
            <person name="Yadav J.S."/>
            <person name="Aerts A."/>
            <person name="Benoit I."/>
            <person name="Boyd A."/>
            <person name="Carlson A."/>
            <person name="Copeland A."/>
            <person name="Coutinho P.M."/>
            <person name="de Vries R.P."/>
            <person name="Ferreira P."/>
            <person name="Findley K."/>
            <person name="Foster B."/>
            <person name="Gaskell J."/>
            <person name="Glotzer D."/>
            <person name="Gorecki P."/>
            <person name="Heitman J."/>
            <person name="Hesse C."/>
            <person name="Hori C."/>
            <person name="Igarashi K."/>
            <person name="Jurgens J.A."/>
            <person name="Kallen N."/>
            <person name="Kersten P."/>
            <person name="Kohler A."/>
            <person name="Kuees U."/>
            <person name="Kumar T.K.A."/>
            <person name="Kuo A."/>
            <person name="LaButti K."/>
            <person name="Larrondo L.F."/>
            <person name="Lindquist E."/>
            <person name="Ling A."/>
            <person name="Lombard V."/>
            <person name="Lucas S."/>
            <person name="Lundell T."/>
            <person name="Martin R."/>
            <person name="McLaughlin D.J."/>
            <person name="Morgenstern I."/>
            <person name="Morin E."/>
            <person name="Murat C."/>
            <person name="Nagy L.G."/>
            <person name="Nolan M."/>
            <person name="Ohm R.A."/>
            <person name="Patyshakuliyeva A."/>
            <person name="Rokas A."/>
            <person name="Ruiz-Duenas F.J."/>
            <person name="Sabat G."/>
            <person name="Salamov A."/>
            <person name="Samejima M."/>
            <person name="Schmutz J."/>
            <person name="Slot J.C."/>
            <person name="St John F."/>
            <person name="Stenlid J."/>
            <person name="Sun H."/>
            <person name="Sun S."/>
            <person name="Syed K."/>
            <person name="Tsang A."/>
            <person name="Wiebenga A."/>
            <person name="Young D."/>
            <person name="Pisabarro A."/>
            <person name="Eastwood D.C."/>
            <person name="Martin F."/>
            <person name="Cullen D."/>
            <person name="Grigoriev I.V."/>
            <person name="Hibbett D.S."/>
        </authorList>
    </citation>
    <scope>NUCLEOTIDE SEQUENCE [LARGE SCALE GENOMIC DNA]</scope>
    <source>
        <strain evidence="9 10">MD-104</strain>
    </source>
</reference>
<feature type="compositionally biased region" description="Pro residues" evidence="7">
    <location>
        <begin position="343"/>
        <end position="352"/>
    </location>
</feature>
<feature type="compositionally biased region" description="Basic and acidic residues" evidence="7">
    <location>
        <begin position="293"/>
        <end position="306"/>
    </location>
</feature>
<evidence type="ECO:0000313" key="10">
    <source>
        <dbReference type="Proteomes" id="UP000218811"/>
    </source>
</evidence>
<dbReference type="Proteomes" id="UP000218811">
    <property type="component" value="Unassembled WGS sequence"/>
</dbReference>
<sequence length="492" mass="52919">MAPAASVRVIVRLPYNRPENSLPDPPRVEWNAEKEHILWEVIAKSRAIEGAGTDWKGLAAHLQVPLPYLLHRAQTRYEEDLRGLQGIRGALSPPVAFPSAPTLSQQPHSAHPSSANANEYFSRVSEVASRRLSTSTPTRPLGVRARLSSLGQNSSIRSRRGSMVRNPSQRSVTGAHISSVLTNGHGATATPPRPSKKVSSSSTLTLQGPRRSRVSPHRPLSPTSSHTASEEGSRDGNGIVGDDEESDESEEEEEAGREEEERRAEEQKELDEKLRKLQLMMTRDTLGLVTSVSKDKGKVQAKDRGRARPLSTSSASVSSAQGRTSKSQQSLSSLSVSSRSPPGSTPSSPPNTHPTMRWRSHPDSRAHYMRTYEESVSPTPSSPRLASPIPRHLSPPGKSSSPPVVFHGKAQGQVRAGPIGTSGRKGDTAQTLNMDGRVSSQGSEASSFSDLSDASLSASALESAMSSNMRVGGSRHSSFVARSMLNGRRSAR</sequence>
<keyword evidence="6" id="KW-0072">Autophagy</keyword>
<feature type="compositionally biased region" description="Basic and acidic residues" evidence="7">
    <location>
        <begin position="259"/>
        <end position="275"/>
    </location>
</feature>
<organism evidence="9 10">
    <name type="scientific">Wolfiporia cocos (strain MD-104)</name>
    <name type="common">Brown rot fungus</name>
    <dbReference type="NCBI Taxonomy" id="742152"/>
    <lineage>
        <taxon>Eukaryota</taxon>
        <taxon>Fungi</taxon>
        <taxon>Dikarya</taxon>
        <taxon>Basidiomycota</taxon>
        <taxon>Agaricomycotina</taxon>
        <taxon>Agaricomycetes</taxon>
        <taxon>Polyporales</taxon>
        <taxon>Phaeolaceae</taxon>
        <taxon>Wolfiporia</taxon>
    </lineage>
</organism>
<dbReference type="InterPro" id="IPR039113">
    <property type="entry name" value="ATG29"/>
</dbReference>
<dbReference type="EMBL" id="KB468113">
    <property type="protein sequence ID" value="PCH40928.1"/>
    <property type="molecule type" value="Genomic_DNA"/>
</dbReference>
<dbReference type="InterPro" id="IPR040666">
    <property type="entry name" value="Atg29_N"/>
</dbReference>
<proteinExistence type="inferred from homology"/>
<feature type="compositionally biased region" description="Polar residues" evidence="7">
    <location>
        <begin position="101"/>
        <end position="115"/>
    </location>
</feature>
<feature type="compositionally biased region" description="Polar residues" evidence="7">
    <location>
        <begin position="374"/>
        <end position="384"/>
    </location>
</feature>
<protein>
    <recommendedName>
        <fullName evidence="3">Autophagy-related protein 29</fullName>
    </recommendedName>
</protein>
<feature type="domain" description="Atg29 N-terminal" evidence="8">
    <location>
        <begin position="8"/>
        <end position="64"/>
    </location>
</feature>
<feature type="compositionally biased region" description="Acidic residues" evidence="7">
    <location>
        <begin position="241"/>
        <end position="258"/>
    </location>
</feature>
<dbReference type="Pfam" id="PF18388">
    <property type="entry name" value="ATG29_N"/>
    <property type="match status" value="1"/>
</dbReference>
<gene>
    <name evidence="9" type="ORF">WOLCODRAFT_88916</name>
</gene>
<dbReference type="GO" id="GO:0000407">
    <property type="term" value="C:phagophore assembly site"/>
    <property type="evidence" value="ECO:0007669"/>
    <property type="project" value="UniProtKB-SubCell"/>
</dbReference>
<feature type="compositionally biased region" description="Basic and acidic residues" evidence="7">
    <location>
        <begin position="360"/>
        <end position="373"/>
    </location>
</feature>
<keyword evidence="5" id="KW-0653">Protein transport</keyword>
<evidence type="ECO:0000256" key="3">
    <source>
        <dbReference type="ARBA" id="ARBA00013784"/>
    </source>
</evidence>
<evidence type="ECO:0000256" key="1">
    <source>
        <dbReference type="ARBA" id="ARBA00004329"/>
    </source>
</evidence>
<feature type="compositionally biased region" description="Low complexity" evidence="7">
    <location>
        <begin position="394"/>
        <end position="403"/>
    </location>
</feature>
<dbReference type="GO" id="GO:0000045">
    <property type="term" value="P:autophagosome assembly"/>
    <property type="evidence" value="ECO:0007669"/>
    <property type="project" value="InterPro"/>
</dbReference>
<evidence type="ECO:0000256" key="5">
    <source>
        <dbReference type="ARBA" id="ARBA00022927"/>
    </source>
</evidence>
<keyword evidence="4" id="KW-0813">Transport</keyword>
<evidence type="ECO:0000259" key="8">
    <source>
        <dbReference type="Pfam" id="PF18388"/>
    </source>
</evidence>